<evidence type="ECO:0000256" key="6">
    <source>
        <dbReference type="ARBA" id="ARBA00022727"/>
    </source>
</evidence>
<dbReference type="GO" id="GO:0005524">
    <property type="term" value="F:ATP binding"/>
    <property type="evidence" value="ECO:0007669"/>
    <property type="project" value="UniProtKB-KW"/>
</dbReference>
<dbReference type="GO" id="GO:0005829">
    <property type="term" value="C:cytosol"/>
    <property type="evidence" value="ECO:0007669"/>
    <property type="project" value="TreeGrafter"/>
</dbReference>
<dbReference type="PANTHER" id="PTHR10344">
    <property type="entry name" value="THYMIDYLATE KINASE"/>
    <property type="match status" value="1"/>
</dbReference>
<feature type="domain" description="Thymidylate kinase-like" evidence="10">
    <location>
        <begin position="11"/>
        <end position="210"/>
    </location>
</feature>
<evidence type="ECO:0000313" key="13">
    <source>
        <dbReference type="EnsemblMetazoa" id="CapteP104860"/>
    </source>
</evidence>
<evidence type="ECO:0000313" key="11">
    <source>
        <dbReference type="EMBL" id="ELU05444.1"/>
    </source>
</evidence>
<evidence type="ECO:0000313" key="12">
    <source>
        <dbReference type="EMBL" id="ELU09318.1"/>
    </source>
</evidence>
<dbReference type="InterPro" id="IPR018094">
    <property type="entry name" value="Thymidylate_kinase"/>
</dbReference>
<dbReference type="Gene3D" id="3.40.50.300">
    <property type="entry name" value="P-loop containing nucleotide triphosphate hydrolases"/>
    <property type="match status" value="1"/>
</dbReference>
<dbReference type="AlphaFoldDB" id="R7UT21"/>
<dbReference type="InterPro" id="IPR039430">
    <property type="entry name" value="Thymidylate_kin-like_dom"/>
</dbReference>
<keyword evidence="6" id="KW-0545">Nucleotide biosynthesis</keyword>
<dbReference type="EMBL" id="KB298316">
    <property type="protein sequence ID" value="ELU09318.1"/>
    <property type="molecule type" value="Genomic_DNA"/>
</dbReference>
<dbReference type="OMA" id="ANRWECA"/>
<dbReference type="HAMAP" id="MF_00165">
    <property type="entry name" value="Thymidylate_kinase"/>
    <property type="match status" value="1"/>
</dbReference>
<evidence type="ECO:0000256" key="1">
    <source>
        <dbReference type="ARBA" id="ARBA00004992"/>
    </source>
</evidence>
<dbReference type="EnsemblMetazoa" id="CapteT110243">
    <property type="protein sequence ID" value="CapteP110243"/>
    <property type="gene ID" value="CapteG110243"/>
</dbReference>
<sequence>MIKRRGMLIVLEGCDGCGKSTQARKLVDALNTTPREGEGSLGGHVTHAELWKFPNRDTAIGRLIDEYLQNKCEMEDHAIHLLFAANRWEMVPCLLETLEKGISVIMDRYAFSGLAFSAAKKKKLGFQWCKIADQGLPRPDLVLYLSLSSLEMEARWNKKERDGTMVYIRERYEKVAFQNQVQAEYGKLMMGEDNWHVIEVNNKSIEVIHRNLLNIIKDNVKISTEKVIGKLWL</sequence>
<comment type="similarity">
    <text evidence="2">Belongs to the thymidylate kinase family.</text>
</comment>
<dbReference type="GO" id="GO:0005739">
    <property type="term" value="C:mitochondrion"/>
    <property type="evidence" value="ECO:0007669"/>
    <property type="project" value="TreeGrafter"/>
</dbReference>
<evidence type="ECO:0000256" key="2">
    <source>
        <dbReference type="ARBA" id="ARBA00009776"/>
    </source>
</evidence>
<accession>R7UT21</accession>
<evidence type="ECO:0000256" key="5">
    <source>
        <dbReference type="ARBA" id="ARBA00022679"/>
    </source>
</evidence>
<dbReference type="FunCoup" id="R7UT21">
    <property type="interactions" value="1546"/>
</dbReference>
<dbReference type="GO" id="GO:0006235">
    <property type="term" value="P:dTTP biosynthetic process"/>
    <property type="evidence" value="ECO:0007669"/>
    <property type="project" value="TreeGrafter"/>
</dbReference>
<keyword evidence="9" id="KW-0067">ATP-binding</keyword>
<evidence type="ECO:0000313" key="14">
    <source>
        <dbReference type="Proteomes" id="UP000014760"/>
    </source>
</evidence>
<reference evidence="12 14" key="2">
    <citation type="journal article" date="2013" name="Nature">
        <title>Insights into bilaterian evolution from three spiralian genomes.</title>
        <authorList>
            <person name="Simakov O."/>
            <person name="Marletaz F."/>
            <person name="Cho S.J."/>
            <person name="Edsinger-Gonzales E."/>
            <person name="Havlak P."/>
            <person name="Hellsten U."/>
            <person name="Kuo D.H."/>
            <person name="Larsson T."/>
            <person name="Lv J."/>
            <person name="Arendt D."/>
            <person name="Savage R."/>
            <person name="Osoegawa K."/>
            <person name="de Jong P."/>
            <person name="Grimwood J."/>
            <person name="Chapman J.A."/>
            <person name="Shapiro H."/>
            <person name="Aerts A."/>
            <person name="Otillar R.P."/>
            <person name="Terry A.Y."/>
            <person name="Boore J.L."/>
            <person name="Grigoriev I.V."/>
            <person name="Lindberg D.R."/>
            <person name="Seaver E.C."/>
            <person name="Weisblat D.A."/>
            <person name="Putnam N.H."/>
            <person name="Rokhsar D.S."/>
        </authorList>
    </citation>
    <scope>NUCLEOTIDE SEQUENCE</scope>
    <source>
        <strain evidence="12 14">I ESC-2004</strain>
    </source>
</reference>
<dbReference type="OrthoDB" id="425602at2759"/>
<gene>
    <name evidence="11" type="ORF">CAPTEDRAFT_104860</name>
    <name evidence="12" type="ORF">CAPTEDRAFT_110243</name>
</gene>
<dbReference type="PANTHER" id="PTHR10344:SF1">
    <property type="entry name" value="THYMIDYLATE KINASE"/>
    <property type="match status" value="1"/>
</dbReference>
<keyword evidence="7" id="KW-0547">Nucleotide-binding</keyword>
<name>R7UT21_CAPTE</name>
<dbReference type="InterPro" id="IPR027417">
    <property type="entry name" value="P-loop_NTPase"/>
</dbReference>
<reference evidence="13" key="3">
    <citation type="submission" date="2015-06" db="UniProtKB">
        <authorList>
            <consortium name="EnsemblMetazoa"/>
        </authorList>
    </citation>
    <scope>IDENTIFICATION</scope>
</reference>
<evidence type="ECO:0000256" key="8">
    <source>
        <dbReference type="ARBA" id="ARBA00022777"/>
    </source>
</evidence>
<dbReference type="STRING" id="283909.R7UT21"/>
<dbReference type="GO" id="GO:0006233">
    <property type="term" value="P:dTDP biosynthetic process"/>
    <property type="evidence" value="ECO:0007669"/>
    <property type="project" value="InterPro"/>
</dbReference>
<evidence type="ECO:0000256" key="9">
    <source>
        <dbReference type="ARBA" id="ARBA00022840"/>
    </source>
</evidence>
<dbReference type="EMBL" id="AMQN01021234">
    <property type="status" value="NOT_ANNOTATED_CDS"/>
    <property type="molecule type" value="Genomic_DNA"/>
</dbReference>
<proteinExistence type="inferred from homology"/>
<dbReference type="GO" id="GO:0006227">
    <property type="term" value="P:dUDP biosynthetic process"/>
    <property type="evidence" value="ECO:0007669"/>
    <property type="project" value="TreeGrafter"/>
</dbReference>
<dbReference type="EnsemblMetazoa" id="CapteT104860">
    <property type="protein sequence ID" value="CapteP104860"/>
    <property type="gene ID" value="CapteG104860"/>
</dbReference>
<evidence type="ECO:0000256" key="3">
    <source>
        <dbReference type="ARBA" id="ARBA00012980"/>
    </source>
</evidence>
<dbReference type="EMBL" id="KB301506">
    <property type="protein sequence ID" value="ELU05444.1"/>
    <property type="molecule type" value="Genomic_DNA"/>
</dbReference>
<keyword evidence="5" id="KW-0808">Transferase</keyword>
<keyword evidence="8" id="KW-0418">Kinase</keyword>
<dbReference type="EC" id="2.7.4.9" evidence="3"/>
<protein>
    <recommendedName>
        <fullName evidence="4">Thymidylate kinase</fullName>
        <ecNumber evidence="3">2.7.4.9</ecNumber>
    </recommendedName>
</protein>
<dbReference type="GO" id="GO:0004798">
    <property type="term" value="F:dTMP kinase activity"/>
    <property type="evidence" value="ECO:0007669"/>
    <property type="project" value="UniProtKB-EC"/>
</dbReference>
<dbReference type="NCBIfam" id="TIGR00041">
    <property type="entry name" value="DTMP_kinase"/>
    <property type="match status" value="1"/>
</dbReference>
<comment type="pathway">
    <text evidence="1">Pyrimidine metabolism; dTTP biosynthesis.</text>
</comment>
<evidence type="ECO:0000256" key="7">
    <source>
        <dbReference type="ARBA" id="ARBA00022741"/>
    </source>
</evidence>
<dbReference type="GO" id="GO:0005634">
    <property type="term" value="C:nucleus"/>
    <property type="evidence" value="ECO:0007669"/>
    <property type="project" value="TreeGrafter"/>
</dbReference>
<dbReference type="HOGENOM" id="CLU_049131_3_2_1"/>
<keyword evidence="14" id="KW-1185">Reference proteome</keyword>
<reference evidence="14" key="1">
    <citation type="submission" date="2012-12" db="EMBL/GenBank/DDBJ databases">
        <authorList>
            <person name="Hellsten U."/>
            <person name="Grimwood J."/>
            <person name="Chapman J.A."/>
            <person name="Shapiro H."/>
            <person name="Aerts A."/>
            <person name="Otillar R.P."/>
            <person name="Terry A.Y."/>
            <person name="Boore J.L."/>
            <person name="Simakov O."/>
            <person name="Marletaz F."/>
            <person name="Cho S.-J."/>
            <person name="Edsinger-Gonzales E."/>
            <person name="Havlak P."/>
            <person name="Kuo D.-H."/>
            <person name="Larsson T."/>
            <person name="Lv J."/>
            <person name="Arendt D."/>
            <person name="Savage R."/>
            <person name="Osoegawa K."/>
            <person name="de Jong P."/>
            <person name="Lindberg D.R."/>
            <person name="Seaver E.C."/>
            <person name="Weisblat D.A."/>
            <person name="Putnam N.H."/>
            <person name="Grigoriev I.V."/>
            <person name="Rokhsar D.S."/>
        </authorList>
    </citation>
    <scope>NUCLEOTIDE SEQUENCE</scope>
    <source>
        <strain evidence="14">I ESC-2004</strain>
    </source>
</reference>
<evidence type="ECO:0000256" key="4">
    <source>
        <dbReference type="ARBA" id="ARBA00017144"/>
    </source>
</evidence>
<dbReference type="FunFam" id="3.40.50.300:FF:000679">
    <property type="entry name" value="Thymidylate kinase"/>
    <property type="match status" value="1"/>
</dbReference>
<organism evidence="12">
    <name type="scientific">Capitella teleta</name>
    <name type="common">Polychaete worm</name>
    <dbReference type="NCBI Taxonomy" id="283909"/>
    <lineage>
        <taxon>Eukaryota</taxon>
        <taxon>Metazoa</taxon>
        <taxon>Spiralia</taxon>
        <taxon>Lophotrochozoa</taxon>
        <taxon>Annelida</taxon>
        <taxon>Polychaeta</taxon>
        <taxon>Sedentaria</taxon>
        <taxon>Scolecida</taxon>
        <taxon>Capitellidae</taxon>
        <taxon>Capitella</taxon>
    </lineage>
</organism>
<dbReference type="PROSITE" id="PS01331">
    <property type="entry name" value="THYMIDYLATE_KINASE"/>
    <property type="match status" value="1"/>
</dbReference>
<evidence type="ECO:0000259" key="10">
    <source>
        <dbReference type="Pfam" id="PF02223"/>
    </source>
</evidence>
<dbReference type="InterPro" id="IPR018095">
    <property type="entry name" value="Thymidylate_kin_CS"/>
</dbReference>
<dbReference type="Pfam" id="PF02223">
    <property type="entry name" value="Thymidylate_kin"/>
    <property type="match status" value="1"/>
</dbReference>
<dbReference type="EMBL" id="AMQN01023444">
    <property type="status" value="NOT_ANNOTATED_CDS"/>
    <property type="molecule type" value="Genomic_DNA"/>
</dbReference>
<dbReference type="GO" id="GO:0004550">
    <property type="term" value="F:nucleoside diphosphate kinase activity"/>
    <property type="evidence" value="ECO:0007669"/>
    <property type="project" value="TreeGrafter"/>
</dbReference>
<dbReference type="SUPFAM" id="SSF52540">
    <property type="entry name" value="P-loop containing nucleoside triphosphate hydrolases"/>
    <property type="match status" value="1"/>
</dbReference>
<dbReference type="Proteomes" id="UP000014760">
    <property type="component" value="Unassembled WGS sequence"/>
</dbReference>